<dbReference type="Proteomes" id="UP000261284">
    <property type="component" value="Unassembled WGS sequence"/>
</dbReference>
<protein>
    <submittedName>
        <fullName evidence="3">CcmD family protein</fullName>
    </submittedName>
</protein>
<feature type="transmembrane region" description="Helical" evidence="1">
    <location>
        <begin position="42"/>
        <end position="62"/>
    </location>
</feature>
<keyword evidence="2" id="KW-0732">Signal</keyword>
<evidence type="ECO:0000256" key="1">
    <source>
        <dbReference type="SAM" id="Phobius"/>
    </source>
</evidence>
<sequence length="78" mass="8943">MDKLKRIGFVIAFSLLQVFAFAQEMNTTKEDPTDFMRSNGKLYVVVAVIVTIVAGLFIYLLNLDRKISRLEKDMKQKA</sequence>
<keyword evidence="1" id="KW-1133">Transmembrane helix</keyword>
<evidence type="ECO:0000313" key="4">
    <source>
        <dbReference type="Proteomes" id="UP000261284"/>
    </source>
</evidence>
<dbReference type="RefSeq" id="WP_116846655.1">
    <property type="nucleotide sequence ID" value="NZ_QTJU01000002.1"/>
</dbReference>
<organism evidence="3 4">
    <name type="scientific">Deminuibacter soli</name>
    <dbReference type="NCBI Taxonomy" id="2291815"/>
    <lineage>
        <taxon>Bacteria</taxon>
        <taxon>Pseudomonadati</taxon>
        <taxon>Bacteroidota</taxon>
        <taxon>Chitinophagia</taxon>
        <taxon>Chitinophagales</taxon>
        <taxon>Chitinophagaceae</taxon>
        <taxon>Deminuibacter</taxon>
    </lineage>
</organism>
<dbReference type="AlphaFoldDB" id="A0A3E1NL58"/>
<dbReference type="EMBL" id="QTJU01000002">
    <property type="protein sequence ID" value="RFM28666.1"/>
    <property type="molecule type" value="Genomic_DNA"/>
</dbReference>
<reference evidence="3 4" key="1">
    <citation type="submission" date="2018-08" db="EMBL/GenBank/DDBJ databases">
        <title>Chitinophagaceae sp. K23C18032701, a novel bacterium isolated from forest soil.</title>
        <authorList>
            <person name="Wang C."/>
        </authorList>
    </citation>
    <scope>NUCLEOTIDE SEQUENCE [LARGE SCALE GENOMIC DNA]</scope>
    <source>
        <strain evidence="3 4">K23C18032701</strain>
    </source>
</reference>
<gene>
    <name evidence="3" type="ORF">DXN05_07685</name>
</gene>
<comment type="caution">
    <text evidence="3">The sequence shown here is derived from an EMBL/GenBank/DDBJ whole genome shotgun (WGS) entry which is preliminary data.</text>
</comment>
<feature type="signal peptide" evidence="2">
    <location>
        <begin position="1"/>
        <end position="22"/>
    </location>
</feature>
<dbReference type="Pfam" id="PF20077">
    <property type="entry name" value="CcmD_alt"/>
    <property type="match status" value="1"/>
</dbReference>
<dbReference type="OrthoDB" id="886941at2"/>
<keyword evidence="1" id="KW-0812">Transmembrane</keyword>
<accession>A0A3E1NL58</accession>
<evidence type="ECO:0000256" key="2">
    <source>
        <dbReference type="SAM" id="SignalP"/>
    </source>
</evidence>
<evidence type="ECO:0000313" key="3">
    <source>
        <dbReference type="EMBL" id="RFM28666.1"/>
    </source>
</evidence>
<feature type="chain" id="PRO_5017577509" evidence="2">
    <location>
        <begin position="23"/>
        <end position="78"/>
    </location>
</feature>
<keyword evidence="4" id="KW-1185">Reference proteome</keyword>
<proteinExistence type="predicted"/>
<name>A0A3E1NL58_9BACT</name>
<keyword evidence="1" id="KW-0472">Membrane</keyword>